<keyword evidence="2 3" id="KW-0732">Signal</keyword>
<dbReference type="SUPFAM" id="SSF53822">
    <property type="entry name" value="Periplasmic binding protein-like I"/>
    <property type="match status" value="1"/>
</dbReference>
<dbReference type="Gene3D" id="3.40.50.2300">
    <property type="match status" value="2"/>
</dbReference>
<comment type="similarity">
    <text evidence="1">Belongs to the leucine-binding protein family.</text>
</comment>
<dbReference type="PANTHER" id="PTHR47151">
    <property type="entry name" value="LEU/ILE/VAL-BINDING ABC TRANSPORTER SUBUNIT"/>
    <property type="match status" value="1"/>
</dbReference>
<dbReference type="InterPro" id="IPR028081">
    <property type="entry name" value="Leu-bd"/>
</dbReference>
<dbReference type="Pfam" id="PF13458">
    <property type="entry name" value="Peripla_BP_6"/>
    <property type="match status" value="1"/>
</dbReference>
<sequence length="394" mass="41079">MRLMKTLTAATTSLLLLTGAAIAEDKGTIKIVTQSPLSGQQSVAGEGIMLGAQLAVAQFGKQLTDMGFQLSLQPEDDQATPNVGVANANRILNDPAVLGVVGHYNSGVAIPSSEVYAKDNLVMVSPANTNPAITDRETTRAIANRICGRDDIQGPAGANFAMDTLKAKKVYIINDKSAYGSGIAQTFEAAARKNGANVILSTGMDQNETDFSSILNRARVDQPDLIYYGGTYPQGGLIIKQMRQKGLKAAFLGGDGLDSGDLQKIAGPENMTNAYFTTTALPLSQMPAAAAFAQTYKAKFNKDPEVYSAYGYDSARVVIEAIVAAAKAKGGTMPSRAAVAEAVRGVKFDGVTGAIAFNNRGDIASAKYVVIEAGKSADANKIVKIIDVAAPGGS</sequence>
<accession>A0ABQ6B0I9</accession>
<comment type="caution">
    <text evidence="5">The sequence shown here is derived from an EMBL/GenBank/DDBJ whole genome shotgun (WGS) entry which is preliminary data.</text>
</comment>
<feature type="chain" id="PRO_5046770405" evidence="3">
    <location>
        <begin position="24"/>
        <end position="394"/>
    </location>
</feature>
<gene>
    <name evidence="5" type="ORF">GCM10007857_40440</name>
</gene>
<protein>
    <submittedName>
        <fullName evidence="5">Branched chain amino acid ABC transporter substrate-binding protein</fullName>
    </submittedName>
</protein>
<dbReference type="EMBL" id="BSOW01000014">
    <property type="protein sequence ID" value="GLR87333.1"/>
    <property type="molecule type" value="Genomic_DNA"/>
</dbReference>
<dbReference type="InterPro" id="IPR028082">
    <property type="entry name" value="Peripla_BP_I"/>
</dbReference>
<feature type="signal peptide" evidence="3">
    <location>
        <begin position="1"/>
        <end position="23"/>
    </location>
</feature>
<dbReference type="CDD" id="cd06342">
    <property type="entry name" value="PBP1_ABC_LIVBP-like"/>
    <property type="match status" value="1"/>
</dbReference>
<keyword evidence="6" id="KW-1185">Reference proteome</keyword>
<dbReference type="PANTHER" id="PTHR47151:SF2">
    <property type="entry name" value="AMINO ACID BINDING PROTEIN"/>
    <property type="match status" value="1"/>
</dbReference>
<evidence type="ECO:0000256" key="1">
    <source>
        <dbReference type="ARBA" id="ARBA00010062"/>
    </source>
</evidence>
<dbReference type="Proteomes" id="UP001156905">
    <property type="component" value="Unassembled WGS sequence"/>
</dbReference>
<reference evidence="6" key="1">
    <citation type="journal article" date="2019" name="Int. J. Syst. Evol. Microbiol.">
        <title>The Global Catalogue of Microorganisms (GCM) 10K type strain sequencing project: providing services to taxonomists for standard genome sequencing and annotation.</title>
        <authorList>
            <consortium name="The Broad Institute Genomics Platform"/>
            <consortium name="The Broad Institute Genome Sequencing Center for Infectious Disease"/>
            <person name="Wu L."/>
            <person name="Ma J."/>
        </authorList>
    </citation>
    <scope>NUCLEOTIDE SEQUENCE [LARGE SCALE GENOMIC DNA]</scope>
    <source>
        <strain evidence="6">NBRC 102520</strain>
    </source>
</reference>
<feature type="domain" description="Leucine-binding protein" evidence="4">
    <location>
        <begin position="28"/>
        <end position="373"/>
    </location>
</feature>
<organism evidence="5 6">
    <name type="scientific">Bradyrhizobium iriomotense</name>
    <dbReference type="NCBI Taxonomy" id="441950"/>
    <lineage>
        <taxon>Bacteria</taxon>
        <taxon>Pseudomonadati</taxon>
        <taxon>Pseudomonadota</taxon>
        <taxon>Alphaproteobacteria</taxon>
        <taxon>Hyphomicrobiales</taxon>
        <taxon>Nitrobacteraceae</taxon>
        <taxon>Bradyrhizobium</taxon>
    </lineage>
</organism>
<evidence type="ECO:0000313" key="6">
    <source>
        <dbReference type="Proteomes" id="UP001156905"/>
    </source>
</evidence>
<name>A0ABQ6B0I9_9BRAD</name>
<evidence type="ECO:0000256" key="2">
    <source>
        <dbReference type="ARBA" id="ARBA00022729"/>
    </source>
</evidence>
<evidence type="ECO:0000256" key="3">
    <source>
        <dbReference type="SAM" id="SignalP"/>
    </source>
</evidence>
<evidence type="ECO:0000259" key="4">
    <source>
        <dbReference type="Pfam" id="PF13458"/>
    </source>
</evidence>
<proteinExistence type="inferred from homology"/>
<dbReference type="RefSeq" id="WP_284268122.1">
    <property type="nucleotide sequence ID" value="NZ_BSOW01000014.1"/>
</dbReference>
<evidence type="ECO:0000313" key="5">
    <source>
        <dbReference type="EMBL" id="GLR87333.1"/>
    </source>
</evidence>